<evidence type="ECO:0000313" key="1">
    <source>
        <dbReference type="EMBL" id="KAJ1948038.1"/>
    </source>
</evidence>
<evidence type="ECO:0000313" key="2">
    <source>
        <dbReference type="Proteomes" id="UP001150603"/>
    </source>
</evidence>
<dbReference type="Proteomes" id="UP001150603">
    <property type="component" value="Unassembled WGS sequence"/>
</dbReference>
<keyword evidence="2" id="KW-1185">Reference proteome</keyword>
<sequence length="127" mass="14888">MSAFPNNRLRHHTAQRNDLYKNSAYSGSTSQFEDEQEDQDPNSKDYRLRGKISMLKEVSISIGDEIRDQNRFLETMGQDMEGMGGRLQATMKRFYEMWARQGCGPFFYITLFGLGVLTLLYFYLKMR</sequence>
<proteinExistence type="predicted"/>
<name>A0ACC1JD84_9FUNG</name>
<reference evidence="1" key="1">
    <citation type="submission" date="2022-07" db="EMBL/GenBank/DDBJ databases">
        <title>Phylogenomic reconstructions and comparative analyses of Kickxellomycotina fungi.</title>
        <authorList>
            <person name="Reynolds N.K."/>
            <person name="Stajich J.E."/>
            <person name="Barry K."/>
            <person name="Grigoriev I.V."/>
            <person name="Crous P."/>
            <person name="Smith M.E."/>
        </authorList>
    </citation>
    <scope>NUCLEOTIDE SEQUENCE</scope>
    <source>
        <strain evidence="1">NRRL 5244</strain>
    </source>
</reference>
<accession>A0ACC1JD84</accession>
<dbReference type="EMBL" id="JANBPW010000855">
    <property type="protein sequence ID" value="KAJ1948038.1"/>
    <property type="molecule type" value="Genomic_DNA"/>
</dbReference>
<gene>
    <name evidence="1" type="ORF">FBU59_001777</name>
</gene>
<protein>
    <submittedName>
        <fullName evidence="1">Uncharacterized protein</fullName>
    </submittedName>
</protein>
<organism evidence="1 2">
    <name type="scientific">Linderina macrospora</name>
    <dbReference type="NCBI Taxonomy" id="4868"/>
    <lineage>
        <taxon>Eukaryota</taxon>
        <taxon>Fungi</taxon>
        <taxon>Fungi incertae sedis</taxon>
        <taxon>Zoopagomycota</taxon>
        <taxon>Kickxellomycotina</taxon>
        <taxon>Kickxellomycetes</taxon>
        <taxon>Kickxellales</taxon>
        <taxon>Kickxellaceae</taxon>
        <taxon>Linderina</taxon>
    </lineage>
</organism>
<comment type="caution">
    <text evidence="1">The sequence shown here is derived from an EMBL/GenBank/DDBJ whole genome shotgun (WGS) entry which is preliminary data.</text>
</comment>